<dbReference type="RefSeq" id="WP_096686262.1">
    <property type="nucleotide sequence ID" value="NZ_AP014564.1"/>
</dbReference>
<protein>
    <submittedName>
        <fullName evidence="1">Uncharacterized protein</fullName>
    </submittedName>
</protein>
<dbReference type="OrthoDB" id="5292899at2"/>
<dbReference type="InterPro" id="IPR036761">
    <property type="entry name" value="TTHA0802/YceI-like_sf"/>
</dbReference>
<keyword evidence="2" id="KW-1185">Reference proteome</keyword>
<sequence>MKKLSLKIIQIFIISLLVSCFSDKDEYFFSSKNIKLKWTAYKTTDKVPVSGLFEEVYISGAEKSHDLGQSIKNMTFRIPISSINTHDKGRDLKIMKHFFSSMVGTSNIQGYVKEIAENNIVFSITLNDTEKDISASYTKREDGVLVISAKMDLLKWNASSSIKSLNAECVDLHKGTDGISKLWNEVDIEIEVDLKII</sequence>
<dbReference type="KEGG" id="ise:JBKA6_0897"/>
<evidence type="ECO:0000313" key="2">
    <source>
        <dbReference type="Proteomes" id="UP000243197"/>
    </source>
</evidence>
<dbReference type="Proteomes" id="UP000243197">
    <property type="component" value="Chromosome"/>
</dbReference>
<dbReference type="AlphaFoldDB" id="A0A1J1E6G0"/>
<dbReference type="Gene3D" id="2.40.128.110">
    <property type="entry name" value="Lipid/polyisoprenoid-binding, YceI-like"/>
    <property type="match status" value="1"/>
</dbReference>
<dbReference type="EMBL" id="AP014564">
    <property type="protein sequence ID" value="BAV94910.1"/>
    <property type="molecule type" value="Genomic_DNA"/>
</dbReference>
<organism evidence="1 2">
    <name type="scientific">Ichthyobacterium seriolicida</name>
    <dbReference type="NCBI Taxonomy" id="242600"/>
    <lineage>
        <taxon>Bacteria</taxon>
        <taxon>Pseudomonadati</taxon>
        <taxon>Bacteroidota</taxon>
        <taxon>Flavobacteriia</taxon>
        <taxon>Flavobacteriales</taxon>
        <taxon>Ichthyobacteriaceae</taxon>
        <taxon>Ichthyobacterium</taxon>
    </lineage>
</organism>
<gene>
    <name evidence="1" type="ORF">JBKA6_0897</name>
</gene>
<accession>A0A1J1E6G0</accession>
<dbReference type="PROSITE" id="PS51257">
    <property type="entry name" value="PROKAR_LIPOPROTEIN"/>
    <property type="match status" value="1"/>
</dbReference>
<proteinExistence type="predicted"/>
<reference evidence="1 2" key="1">
    <citation type="submission" date="2014-03" db="EMBL/GenBank/DDBJ databases">
        <title>complete genome sequence of Flavobacteriaceae bacterium JBKA-6.</title>
        <authorList>
            <person name="Takano T."/>
            <person name="Nakamura Y."/>
            <person name="Takuma S."/>
            <person name="Yasuike M."/>
            <person name="Matsuyama T."/>
            <person name="Sakai T."/>
            <person name="Fujiwara A."/>
            <person name="Kimoto K."/>
            <person name="Fukuda Y."/>
            <person name="Kondo H."/>
            <person name="Hirono I."/>
            <person name="Nakayasu C."/>
        </authorList>
    </citation>
    <scope>NUCLEOTIDE SEQUENCE [LARGE SCALE GENOMIC DNA]</scope>
    <source>
        <strain evidence="1 2">JBKA-6</strain>
    </source>
</reference>
<name>A0A1J1E6G0_9FLAO</name>
<evidence type="ECO:0000313" key="1">
    <source>
        <dbReference type="EMBL" id="BAV94910.1"/>
    </source>
</evidence>